<feature type="transmembrane region" description="Helical" evidence="1">
    <location>
        <begin position="166"/>
        <end position="183"/>
    </location>
</feature>
<keyword evidence="1" id="KW-1133">Transmembrane helix</keyword>
<comment type="caution">
    <text evidence="2">The sequence shown here is derived from an EMBL/GenBank/DDBJ whole genome shotgun (WGS) entry which is preliminary data.</text>
</comment>
<reference evidence="3" key="1">
    <citation type="journal article" date="2019" name="Int. J. Syst. Evol. Microbiol.">
        <title>The Global Catalogue of Microorganisms (GCM) 10K type strain sequencing project: providing services to taxonomists for standard genome sequencing and annotation.</title>
        <authorList>
            <consortium name="The Broad Institute Genomics Platform"/>
            <consortium name="The Broad Institute Genome Sequencing Center for Infectious Disease"/>
            <person name="Wu L."/>
            <person name="Ma J."/>
        </authorList>
    </citation>
    <scope>NUCLEOTIDE SEQUENCE [LARGE SCALE GENOMIC DNA]</scope>
    <source>
        <strain evidence="3">KCTC 42473</strain>
    </source>
</reference>
<sequence>MMECVLARWHPGIGDPTWQGWATVLVYLGTAILAFHASRTGFPAATRGRERAFWILTLLLLAGLAVNKQLDLQSALTAAGRCMAKVQGWYGQRRLVQMGFLLGLAGLAVIFLAILLRLLRGSWSRSALPVLGLVFVCTFVLMRAVGFHHADRLLGMPVWGLRTNTALEWAGPGLISLGALRVLRLWRP</sequence>
<gene>
    <name evidence="2" type="ORF">ACFOM8_17595</name>
</gene>
<protein>
    <recommendedName>
        <fullName evidence="4">Isopropylmalate isomerase</fullName>
    </recommendedName>
</protein>
<dbReference type="RefSeq" id="WP_377763456.1">
    <property type="nucleotide sequence ID" value="NZ_JBHRXY010000023.1"/>
</dbReference>
<evidence type="ECO:0000313" key="3">
    <source>
        <dbReference type="Proteomes" id="UP001595539"/>
    </source>
</evidence>
<evidence type="ECO:0000313" key="2">
    <source>
        <dbReference type="EMBL" id="MFC3631253.1"/>
    </source>
</evidence>
<keyword evidence="1" id="KW-0472">Membrane</keyword>
<dbReference type="EMBL" id="JBHRXY010000023">
    <property type="protein sequence ID" value="MFC3631253.1"/>
    <property type="molecule type" value="Genomic_DNA"/>
</dbReference>
<feature type="transmembrane region" description="Helical" evidence="1">
    <location>
        <begin position="95"/>
        <end position="116"/>
    </location>
</feature>
<evidence type="ECO:0008006" key="4">
    <source>
        <dbReference type="Google" id="ProtNLM"/>
    </source>
</evidence>
<feature type="transmembrane region" description="Helical" evidence="1">
    <location>
        <begin position="20"/>
        <end position="40"/>
    </location>
</feature>
<dbReference type="Proteomes" id="UP001595539">
    <property type="component" value="Unassembled WGS sequence"/>
</dbReference>
<keyword evidence="1" id="KW-0812">Transmembrane</keyword>
<feature type="transmembrane region" description="Helical" evidence="1">
    <location>
        <begin position="52"/>
        <end position="70"/>
    </location>
</feature>
<accession>A0ABV7U8G3</accession>
<proteinExistence type="predicted"/>
<evidence type="ECO:0000256" key="1">
    <source>
        <dbReference type="SAM" id="Phobius"/>
    </source>
</evidence>
<feature type="transmembrane region" description="Helical" evidence="1">
    <location>
        <begin position="128"/>
        <end position="146"/>
    </location>
</feature>
<keyword evidence="3" id="KW-1185">Reference proteome</keyword>
<name>A0ABV7U8G3_9RHOB</name>
<organism evidence="2 3">
    <name type="scientific">Paracoccus angustae</name>
    <dbReference type="NCBI Taxonomy" id="1671480"/>
    <lineage>
        <taxon>Bacteria</taxon>
        <taxon>Pseudomonadati</taxon>
        <taxon>Pseudomonadota</taxon>
        <taxon>Alphaproteobacteria</taxon>
        <taxon>Rhodobacterales</taxon>
        <taxon>Paracoccaceae</taxon>
        <taxon>Paracoccus</taxon>
    </lineage>
</organism>